<evidence type="ECO:0000256" key="2">
    <source>
        <dbReference type="ARBA" id="ARBA00022475"/>
    </source>
</evidence>
<dbReference type="Gene3D" id="3.40.720.10">
    <property type="entry name" value="Alkaline Phosphatase, subunit A"/>
    <property type="match status" value="1"/>
</dbReference>
<feature type="non-terminal residue" evidence="7">
    <location>
        <position position="175"/>
    </location>
</feature>
<dbReference type="Proteomes" id="UP000231450">
    <property type="component" value="Unassembled WGS sequence"/>
</dbReference>
<dbReference type="InterPro" id="IPR000917">
    <property type="entry name" value="Sulfatase_N"/>
</dbReference>
<comment type="caution">
    <text evidence="7">The sequence shown here is derived from an EMBL/GenBank/DDBJ whole genome shotgun (WGS) entry which is preliminary data.</text>
</comment>
<evidence type="ECO:0000256" key="1">
    <source>
        <dbReference type="ARBA" id="ARBA00004651"/>
    </source>
</evidence>
<evidence type="ECO:0000256" key="5">
    <source>
        <dbReference type="ARBA" id="ARBA00023136"/>
    </source>
</evidence>
<keyword evidence="5" id="KW-0472">Membrane</keyword>
<organism evidence="7 8">
    <name type="scientific">Candidatus Portnoybacteria bacterium CG10_big_fil_rev_8_21_14_0_10_36_7</name>
    <dbReference type="NCBI Taxonomy" id="1974812"/>
    <lineage>
        <taxon>Bacteria</taxon>
        <taxon>Candidatus Portnoyibacteriota</taxon>
    </lineage>
</organism>
<keyword evidence="4" id="KW-1133">Transmembrane helix</keyword>
<dbReference type="InterPro" id="IPR050448">
    <property type="entry name" value="OpgB/LTA_synthase_biosynth"/>
</dbReference>
<comment type="subcellular location">
    <subcellularLocation>
        <location evidence="1">Cell membrane</location>
        <topology evidence="1">Multi-pass membrane protein</topology>
    </subcellularLocation>
</comment>
<dbReference type="PANTHER" id="PTHR47371:SF3">
    <property type="entry name" value="PHOSPHOGLYCEROL TRANSFERASE I"/>
    <property type="match status" value="1"/>
</dbReference>
<dbReference type="EMBL" id="PFDW01000062">
    <property type="protein sequence ID" value="PJE58030.1"/>
    <property type="molecule type" value="Genomic_DNA"/>
</dbReference>
<dbReference type="GO" id="GO:0005886">
    <property type="term" value="C:plasma membrane"/>
    <property type="evidence" value="ECO:0007669"/>
    <property type="project" value="UniProtKB-SubCell"/>
</dbReference>
<proteinExistence type="predicted"/>
<gene>
    <name evidence="7" type="ORF">COU81_02950</name>
</gene>
<dbReference type="InterPro" id="IPR017850">
    <property type="entry name" value="Alkaline_phosphatase_core_sf"/>
</dbReference>
<dbReference type="SUPFAM" id="SSF53649">
    <property type="entry name" value="Alkaline phosphatase-like"/>
    <property type="match status" value="1"/>
</dbReference>
<dbReference type="Pfam" id="PF00884">
    <property type="entry name" value="Sulfatase"/>
    <property type="match status" value="1"/>
</dbReference>
<keyword evidence="3" id="KW-0812">Transmembrane</keyword>
<feature type="domain" description="Sulfatase N-terminal" evidence="6">
    <location>
        <begin position="4"/>
        <end position="168"/>
    </location>
</feature>
<protein>
    <recommendedName>
        <fullName evidence="6">Sulfatase N-terminal domain-containing protein</fullName>
    </recommendedName>
</protein>
<dbReference type="PANTHER" id="PTHR47371">
    <property type="entry name" value="LIPOTEICHOIC ACID SYNTHASE"/>
    <property type="match status" value="1"/>
</dbReference>
<evidence type="ECO:0000259" key="6">
    <source>
        <dbReference type="Pfam" id="PF00884"/>
    </source>
</evidence>
<dbReference type="AlphaFoldDB" id="A0A2M8KDN5"/>
<evidence type="ECO:0000256" key="3">
    <source>
        <dbReference type="ARBA" id="ARBA00022692"/>
    </source>
</evidence>
<evidence type="ECO:0000256" key="4">
    <source>
        <dbReference type="ARBA" id="ARBA00022989"/>
    </source>
</evidence>
<reference evidence="8" key="1">
    <citation type="submission" date="2017-09" db="EMBL/GenBank/DDBJ databases">
        <title>Depth-based differentiation of microbial function through sediment-hosted aquifers and enrichment of novel symbionts in the deep terrestrial subsurface.</title>
        <authorList>
            <person name="Probst A.J."/>
            <person name="Ladd B."/>
            <person name="Jarett J.K."/>
            <person name="Geller-Mcgrath D.E."/>
            <person name="Sieber C.M.K."/>
            <person name="Emerson J.B."/>
            <person name="Anantharaman K."/>
            <person name="Thomas B.C."/>
            <person name="Malmstrom R."/>
            <person name="Stieglmeier M."/>
            <person name="Klingl A."/>
            <person name="Woyke T."/>
            <person name="Ryan C.M."/>
            <person name="Banfield J.F."/>
        </authorList>
    </citation>
    <scope>NUCLEOTIDE SEQUENCE [LARGE SCALE GENOMIC DNA]</scope>
</reference>
<evidence type="ECO:0000313" key="7">
    <source>
        <dbReference type="EMBL" id="PJE58030.1"/>
    </source>
</evidence>
<evidence type="ECO:0000313" key="8">
    <source>
        <dbReference type="Proteomes" id="UP000231450"/>
    </source>
</evidence>
<keyword evidence="2" id="KW-1003">Cell membrane</keyword>
<accession>A0A2M8KDN5</accession>
<name>A0A2M8KDN5_9BACT</name>
<sequence length="175" mass="19964">MNKEISRHGLFFQQAYASAFTAGQTVRGQFATLCSMLPNMLGPATYIAFSALRVRCLPSLFLEAGYETLWMNTLPKNFHNSALFESLHGTKNFYDFDYFKSRGIAVRIGDWGLADHEFFDESLKLLNERHERGENLFVNMLTVSTHVPHKILPDYPPPEKMSKAPGISEQYLSYV</sequence>